<dbReference type="SMART" id="SM00004">
    <property type="entry name" value="NL"/>
    <property type="match status" value="3"/>
</dbReference>
<dbReference type="CDD" id="cd00054">
    <property type="entry name" value="EGF_CA"/>
    <property type="match status" value="28"/>
</dbReference>
<dbReference type="InterPro" id="IPR022362">
    <property type="entry name" value="Notch_1"/>
</dbReference>
<dbReference type="SUPFAM" id="SSF57184">
    <property type="entry name" value="Growth factor receptor domain"/>
    <property type="match status" value="4"/>
</dbReference>
<keyword evidence="14" id="KW-0221">Differentiation</keyword>
<organism evidence="37 38">
    <name type="scientific">Sinocyclocheilus rhinocerous</name>
    <dbReference type="NCBI Taxonomy" id="307959"/>
    <lineage>
        <taxon>Eukaryota</taxon>
        <taxon>Metazoa</taxon>
        <taxon>Chordata</taxon>
        <taxon>Craniata</taxon>
        <taxon>Vertebrata</taxon>
        <taxon>Euteleostomi</taxon>
        <taxon>Actinopterygii</taxon>
        <taxon>Neopterygii</taxon>
        <taxon>Teleostei</taxon>
        <taxon>Ostariophysi</taxon>
        <taxon>Cypriniformes</taxon>
        <taxon>Cyprinidae</taxon>
        <taxon>Cyprininae</taxon>
        <taxon>Sinocyclocheilus</taxon>
    </lineage>
</organism>
<evidence type="ECO:0000256" key="11">
    <source>
        <dbReference type="ARBA" id="ARBA00022723"/>
    </source>
</evidence>
<evidence type="ECO:0000256" key="8">
    <source>
        <dbReference type="ARBA" id="ARBA00022536"/>
    </source>
</evidence>
<keyword evidence="25" id="KW-0325">Glycoprotein</keyword>
<dbReference type="GO" id="GO:0010001">
    <property type="term" value="P:glial cell differentiation"/>
    <property type="evidence" value="ECO:0007669"/>
    <property type="project" value="UniProtKB-ARBA"/>
</dbReference>
<feature type="domain" description="EGF-like" evidence="35">
    <location>
        <begin position="507"/>
        <end position="543"/>
    </location>
</feature>
<feature type="repeat" description="ANK" evidence="31">
    <location>
        <begin position="1800"/>
        <end position="1832"/>
    </location>
</feature>
<dbReference type="FunFam" id="2.10.25.10:FF:000472">
    <property type="entry name" value="Uncharacterized protein, isoform A"/>
    <property type="match status" value="1"/>
</dbReference>
<comment type="caution">
    <text evidence="32">Lacks conserved residue(s) required for the propagation of feature annotation.</text>
</comment>
<dbReference type="FunFam" id="2.10.25.10:FF:000004">
    <property type="entry name" value="Neurogenic locus notch 1"/>
    <property type="match status" value="5"/>
</dbReference>
<feature type="binding site" evidence="29">
    <location>
        <position position="452"/>
    </location>
    <ligand>
        <name>Ca(2+)</name>
        <dbReference type="ChEBI" id="CHEBI:29108"/>
        <label>1</label>
    </ligand>
</feature>
<dbReference type="Gene3D" id="2.10.25.10">
    <property type="entry name" value="Laminin"/>
    <property type="match status" value="32"/>
</dbReference>
<feature type="domain" description="LNR" evidence="36">
    <location>
        <begin position="1325"/>
        <end position="1365"/>
    </location>
</feature>
<dbReference type="FunFam" id="2.10.25.10:FF:000230">
    <property type="entry name" value="Delta-like protein"/>
    <property type="match status" value="1"/>
</dbReference>
<feature type="disulfide bond" evidence="32">
    <location>
        <begin position="398"/>
        <end position="415"/>
    </location>
</feature>
<keyword evidence="20 34" id="KW-0472">Membrane</keyword>
<feature type="domain" description="EGF-like" evidence="35">
    <location>
        <begin position="1024"/>
        <end position="1057"/>
    </location>
</feature>
<dbReference type="FunFam" id="2.10.25.10:FF:000125">
    <property type="entry name" value="Neurogenic locus notch protein-like"/>
    <property type="match status" value="1"/>
</dbReference>
<keyword evidence="11 29" id="KW-0479">Metal-binding</keyword>
<feature type="disulfide bond" evidence="32">
    <location>
        <begin position="1250"/>
        <end position="1259"/>
    </location>
</feature>
<evidence type="ECO:0000256" key="30">
    <source>
        <dbReference type="PIRSR" id="PIRSR002279-2"/>
    </source>
</evidence>
<dbReference type="SMART" id="SM00248">
    <property type="entry name" value="ANK"/>
    <property type="match status" value="6"/>
</dbReference>
<dbReference type="PRINTS" id="PR01984">
    <property type="entry name" value="NOTCH1"/>
</dbReference>
<dbReference type="FunFam" id="2.10.25.10:FF:000157">
    <property type="entry name" value="Neurogenic locus notch protein 1"/>
    <property type="match status" value="1"/>
</dbReference>
<evidence type="ECO:0000256" key="18">
    <source>
        <dbReference type="ARBA" id="ARBA00023015"/>
    </source>
</evidence>
<keyword evidence="6" id="KW-1003">Cell membrane</keyword>
<dbReference type="SUPFAM" id="SSF90193">
    <property type="entry name" value="Notch domain"/>
    <property type="match status" value="3"/>
</dbReference>
<dbReference type="GO" id="GO:0009986">
    <property type="term" value="C:cell surface"/>
    <property type="evidence" value="ECO:0007669"/>
    <property type="project" value="TreeGrafter"/>
</dbReference>
<feature type="disulfide bond" evidence="32">
    <location>
        <begin position="107"/>
        <end position="116"/>
    </location>
</feature>
<evidence type="ECO:0000313" key="38">
    <source>
        <dbReference type="Proteomes" id="UP000472270"/>
    </source>
</evidence>
<feature type="domain" description="EGF-like" evidence="35">
    <location>
        <begin position="196"/>
        <end position="233"/>
    </location>
</feature>
<feature type="disulfide bond" evidence="32">
    <location>
        <begin position="831"/>
        <end position="848"/>
    </location>
</feature>
<feature type="compositionally biased region" description="Low complexity" evidence="33">
    <location>
        <begin position="2221"/>
        <end position="2237"/>
    </location>
</feature>
<feature type="domain" description="EGF-like" evidence="35">
    <location>
        <begin position="976"/>
        <end position="1022"/>
    </location>
</feature>
<accession>A0A673LM35</accession>
<proteinExistence type="inferred from homology"/>
<dbReference type="FunFam" id="1.25.40.20:FF:000005">
    <property type="entry name" value="Neurogenic locus notch 1"/>
    <property type="match status" value="1"/>
</dbReference>
<comment type="subcellular location">
    <subcellularLocation>
        <location evidence="2">Cell membrane</location>
        <topology evidence="2">Single-pass type I membrane protein</topology>
    </subcellularLocation>
    <subcellularLocation>
        <location evidence="28">Late endosome membrane</location>
        <topology evidence="28">Single-pass type I membrane protein</topology>
    </subcellularLocation>
    <subcellularLocation>
        <location evidence="1">Nucleus</location>
    </subcellularLocation>
</comment>
<dbReference type="InterPro" id="IPR000152">
    <property type="entry name" value="EGF-type_Asp/Asn_hydroxyl_site"/>
</dbReference>
<evidence type="ECO:0000256" key="9">
    <source>
        <dbReference type="ARBA" id="ARBA00022657"/>
    </source>
</evidence>
<dbReference type="GO" id="GO:0009792">
    <property type="term" value="P:embryo development ending in birth or egg hatching"/>
    <property type="evidence" value="ECO:0007669"/>
    <property type="project" value="UniProtKB-ARBA"/>
</dbReference>
<dbReference type="Pfam" id="PF06816">
    <property type="entry name" value="NOD"/>
    <property type="match status" value="1"/>
</dbReference>
<dbReference type="SUPFAM" id="SSF57196">
    <property type="entry name" value="EGF/Laminin"/>
    <property type="match status" value="20"/>
</dbReference>
<dbReference type="InterPro" id="IPR000742">
    <property type="entry name" value="EGF"/>
</dbReference>
<dbReference type="SMART" id="SM01339">
    <property type="entry name" value="NODP"/>
    <property type="match status" value="1"/>
</dbReference>
<evidence type="ECO:0000256" key="31">
    <source>
        <dbReference type="PROSITE-ProRule" id="PRU00023"/>
    </source>
</evidence>
<evidence type="ECO:0000256" key="19">
    <source>
        <dbReference type="ARBA" id="ARBA00023043"/>
    </source>
</evidence>
<dbReference type="Gene3D" id="3.30.300.320">
    <property type="match status" value="1"/>
</dbReference>
<evidence type="ECO:0000256" key="13">
    <source>
        <dbReference type="ARBA" id="ARBA00022737"/>
    </source>
</evidence>
<dbReference type="SUPFAM" id="SSF48403">
    <property type="entry name" value="Ankyrin repeat"/>
    <property type="match status" value="1"/>
</dbReference>
<dbReference type="GO" id="GO:0007417">
    <property type="term" value="P:central nervous system development"/>
    <property type="evidence" value="ECO:0007669"/>
    <property type="project" value="UniProtKB-ARBA"/>
</dbReference>
<dbReference type="PROSITE" id="PS01186">
    <property type="entry name" value="EGF_2"/>
    <property type="match status" value="21"/>
</dbReference>
<feature type="domain" description="EGF-like" evidence="35">
    <location>
        <begin position="469"/>
        <end position="505"/>
    </location>
</feature>
<dbReference type="FunFam" id="2.10.25.10:FF:000309">
    <property type="entry name" value="Uncharacterized protein, isoform A"/>
    <property type="match status" value="1"/>
</dbReference>
<dbReference type="SMART" id="SM01338">
    <property type="entry name" value="NOD"/>
    <property type="match status" value="1"/>
</dbReference>
<dbReference type="GO" id="GO:0007411">
    <property type="term" value="P:axon guidance"/>
    <property type="evidence" value="ECO:0007669"/>
    <property type="project" value="TreeGrafter"/>
</dbReference>
<feature type="disulfide bond" evidence="32">
    <location>
        <begin position="1131"/>
        <end position="1140"/>
    </location>
</feature>
<dbReference type="Pfam" id="PF12796">
    <property type="entry name" value="Ank_2"/>
    <property type="match status" value="2"/>
</dbReference>
<feature type="binding site" evidence="29">
    <location>
        <position position="525"/>
    </location>
    <ligand>
        <name>Ca(2+)</name>
        <dbReference type="ChEBI" id="CHEBI:29108"/>
        <label>3</label>
    </ligand>
</feature>
<evidence type="ECO:0000256" key="23">
    <source>
        <dbReference type="ARBA" id="ARBA00023163"/>
    </source>
</evidence>
<dbReference type="InterPro" id="IPR013032">
    <property type="entry name" value="EGF-like_CS"/>
</dbReference>
<evidence type="ECO:0000313" key="37">
    <source>
        <dbReference type="Ensembl" id="ENSSRHP00000078463.1"/>
    </source>
</evidence>
<feature type="disulfide bond" evidence="32">
    <location>
        <begin position="1171"/>
        <end position="1180"/>
    </location>
</feature>
<sequence>MKRKSYTECSIYSTNSPCACFPLYRCPEPFAGTACQFRSPCFQSPCRNGGVCHLITSVNKVDFVCNCSLGYTDRLCLTPTNNVCLSSPCRNGGTCELTSIHSYKCKCPPGWSGKNCHQADPCASNPCANGGKCSPFDSDYICHCTPFFSGQTCKQDVNECAQSPSPCKNGGVCENEVGTYRCNCPAEYTGRQCETLYQPCNPSPCYHGGTCVQKGETSYECSCLPEYTGRQCETLYQPCNPSPCYHGGTCVQKGETSYECSCLPGFSGQNCEENIDDCPDHRCLNGGTCVDGVNTYNCQCKPEWTGQFCTEDVNECDLMPNSCQNGGTCLNTQGGYNCVCVNGWTGDDCSENIDDCADAACHTGATCHDRVASFLCECPHGRTGLLCHLNDACISNPCQKGSNCDTNPVNGKAICTCPLGYVGPSCDQDVDECSLGANPCEHAGKCINTKGSFQCKCLRGYLGARCELDINECMSNPCHNDATCLDQIGGFHCICMPGYEGVFCQINTDECTSMPCLNNGKCIDKINNYQCECPTGFSGSQCQFDIDECASTPCKNGAKCIDGPNMYTCQCAEGMKTPSACFSFKKRYTGQHCETDVDECLSNPCHYGTCKDGMASFTCMCRAGFTGRLCEININECLSQPCQNGGTCQDRENAYLCICPKGTAGKMCNINIDECAINPCHNGGTCVDGVNGFTCLCREGYHDPTCQSQLNECLSNPCIHGHCEDKVNGYNCICDSGWSGANCDINNNECESNPCMNGGTCKDMTSGYVCTCRAGFSGPNCQTNINECASNPCLNQGTCIDDVAGYKCNCLLPYTGENCETLLAPCSPKPCKNGGVCKESEDYESFSCVCPEGWQGQTCEVDINECVKNPCRNDGICQNSIGSYKCSCKSGYTGRNCETDTDDCKPNPCSNGGFCKDAVNAFTCTCLPGFRGSRCLEDINECDSNPCKNGANCMDCVNSYTCTCPPGFSGIHCENNTPDCTERLIIIIIFSNSSCFNGGTCVDGINSFTCLCPTGFTGNYCQHDINECDSRPCMNGGTCQDSYGTYKCTCYHGVNCSDEINECLSQPCQNGGTCIDLINTYKCSCPRGTQGVHCEINIDDCTPFTDPITQEPKCFNQGRCVDRVGGYHCICPAGYVGERCEGDVNECLSNPCDPRGTHSCIQLTNNYRCECRTGYTGQRCDKVFDGCKEKPCHNGGTCAVASNTPHGFICKCPPGFTGSTCEYDAHACGSLHCKNGGTCVSGHKSPKCLCTPAFTGPECQYPTEGHCTTNPCYNGGTCEYISEAPYYHCICPTSFNGLFCHILDFGFPGGPARDITPAPEVTVRCEIAECENKKGNKICDGACNNYACDWDGGDCSLNFNDPWQNCSGALQCWLYFNNGKCDEQCHNAGCLYDGFDCQRLEGQCNPLYDQYCKDHYADGHCDQGCNNAECEWDGLDCSSNIPEKLAAGLLVVVVHILPDQLRNNSFGFLRELSRVLHTNVVFRHDRKGEEMIYPYYGNEQELRKHNIKRSLDGWNDASSNVLSSVKSSIYNIVVEGGRKRRELDEMQIKGSVVYLEIDNRQCYQQTSECFQSANDVAAFLGALASSGNLNMPYVIEAVTSECLARALSFYVVLAGLALLAFVAVGMVASRKRRREHGQLWFPEGFKTSEPSKKKRREPVGEDSVGLRPLKNCSDISLMDDTQNEWGEEEPSDTKRFRSEEQAMLDLDHQPDHRQWTQQHLDAADLRIPSIAPTPPQGETENDCMNVNARGPDGFTPLMIASCSGGGLETGNSEEEEDASANVINDFIYQGANLHNQTDRTGETALHLAARYARSDAAKRLLEASADANIQDNMGRTPLHAAVAADAQGVFQILIRNRATDLDARMHDGTTPLILAARLAVEGMVEELINCHADVNAIDDSGKSALHWAAAVNNLDAVIVLLKNGANKDMQNNKEETPLFLAAREGSYETAKVLLEHFANREITDHMDRLPRDIAQDRMHHDIVRLIDEYNLVRSPPMHSAPFCTTLSPPLCSPNGFMGSMKPSVQSKKPRKPNAKGIGCKDGKDMKVKKKKAQDGKGNLLDSSAVLSPVDSLESPHGYISDVASPPLMTSPFQQSPSMSLNHLQGISDTHMGVSHLGMGNKQDLAHIQFDPLPPCLTHLPVAGSNGSSIMNGQCEWLGRMHNSMGLQNQFGAMRNASGQASLHQTGLMASLHNGRPATLSQMMNYQSLQNTHLTTQPHLMQQMQQNMQQRPQQTNIQLQHQSSNPPSQNLLGGELGGLELQQSMPIHTIIPQETQLLNPSSLGPSMAGTQFLTPPSQHSYLAPMDANTPSHQLQVPDHPFLTPSPGSPDQWSSSSPHSNMSDWSEGISSPPTSMQSQIGHIPEQFK</sequence>
<feature type="domain" description="EGF-like" evidence="35">
    <location>
        <begin position="709"/>
        <end position="744"/>
    </location>
</feature>
<evidence type="ECO:0000256" key="7">
    <source>
        <dbReference type="ARBA" id="ARBA00022499"/>
    </source>
</evidence>
<keyword evidence="7" id="KW-1017">Isopeptide bond</keyword>
<dbReference type="GO" id="GO:0031902">
    <property type="term" value="C:late endosome membrane"/>
    <property type="evidence" value="ECO:0007669"/>
    <property type="project" value="UniProtKB-SubCell"/>
</dbReference>
<feature type="domain" description="EGF-like" evidence="35">
    <location>
        <begin position="235"/>
        <end position="272"/>
    </location>
</feature>
<dbReference type="GO" id="GO:0043235">
    <property type="term" value="C:receptor complex"/>
    <property type="evidence" value="ECO:0007669"/>
    <property type="project" value="TreeGrafter"/>
</dbReference>
<dbReference type="GO" id="GO:0007219">
    <property type="term" value="P:Notch signaling pathway"/>
    <property type="evidence" value="ECO:0007669"/>
    <property type="project" value="UniProtKB-KW"/>
</dbReference>
<reference evidence="37" key="1">
    <citation type="submission" date="2025-08" db="UniProtKB">
        <authorList>
            <consortium name="Ensembl"/>
        </authorList>
    </citation>
    <scope>IDENTIFICATION</scope>
</reference>
<dbReference type="InterPro" id="IPR018097">
    <property type="entry name" value="EGF_Ca-bd_CS"/>
</dbReference>
<feature type="domain" description="EGF-like" evidence="35">
    <location>
        <begin position="784"/>
        <end position="820"/>
    </location>
</feature>
<feature type="disulfide bond" evidence="32">
    <location>
        <begin position="1272"/>
        <end position="1289"/>
    </location>
</feature>
<evidence type="ECO:0000256" key="2">
    <source>
        <dbReference type="ARBA" id="ARBA00004251"/>
    </source>
</evidence>
<dbReference type="InterPro" id="IPR002110">
    <property type="entry name" value="Ankyrin_rpt"/>
</dbReference>
<feature type="domain" description="EGF-like" evidence="35">
    <location>
        <begin position="862"/>
        <end position="898"/>
    </location>
</feature>
<keyword evidence="15 29" id="KW-0106">Calcium</keyword>
<keyword evidence="24" id="KW-0675">Receptor</keyword>
<keyword evidence="18" id="KW-0805">Transcription regulation</keyword>
<dbReference type="InterPro" id="IPR035993">
    <property type="entry name" value="Notch-like_dom_sf"/>
</dbReference>
<feature type="domain" description="LNR" evidence="36">
    <location>
        <begin position="1404"/>
        <end position="1447"/>
    </location>
</feature>
<feature type="domain" description="EGF-like" evidence="35">
    <location>
        <begin position="671"/>
        <end position="707"/>
    </location>
</feature>
<feature type="region of interest" description="Disordered" evidence="33">
    <location>
        <begin position="2276"/>
        <end position="2366"/>
    </location>
</feature>
<feature type="disulfide bond" evidence="30">
    <location>
        <begin position="478"/>
        <end position="493"/>
    </location>
</feature>
<dbReference type="PROSITE" id="PS50026">
    <property type="entry name" value="EGF_3"/>
    <property type="match status" value="32"/>
</dbReference>
<evidence type="ECO:0000256" key="16">
    <source>
        <dbReference type="ARBA" id="ARBA00022976"/>
    </source>
</evidence>
<feature type="disulfide bond" evidence="32">
    <location>
        <begin position="300"/>
        <end position="309"/>
    </location>
</feature>
<feature type="domain" description="EGF-like" evidence="35">
    <location>
        <begin position="1143"/>
        <end position="1181"/>
    </location>
</feature>
<dbReference type="GO" id="GO:0005634">
    <property type="term" value="C:nucleus"/>
    <property type="evidence" value="ECO:0007669"/>
    <property type="project" value="UniProtKB-SubCell"/>
</dbReference>
<feature type="disulfide bond" evidence="32">
    <location>
        <begin position="1291"/>
        <end position="1300"/>
    </location>
</feature>
<feature type="region of interest" description="Disordered" evidence="33">
    <location>
        <begin position="1643"/>
        <end position="1668"/>
    </location>
</feature>
<keyword evidence="23" id="KW-0804">Transcription</keyword>
<dbReference type="GO" id="GO:0005886">
    <property type="term" value="C:plasma membrane"/>
    <property type="evidence" value="ECO:0007669"/>
    <property type="project" value="UniProtKB-SubCell"/>
</dbReference>
<feature type="domain" description="EGF-like" evidence="35">
    <location>
        <begin position="1224"/>
        <end position="1260"/>
    </location>
</feature>
<feature type="binding site" evidence="29">
    <location>
        <position position="487"/>
    </location>
    <ligand>
        <name>Ca(2+)</name>
        <dbReference type="ChEBI" id="CHEBI:29108"/>
        <label>2</label>
    </ligand>
</feature>
<dbReference type="PRINTS" id="PR01983">
    <property type="entry name" value="NOTCH"/>
</dbReference>
<feature type="disulfide bond" evidence="32">
    <location>
        <begin position="417"/>
        <end position="426"/>
    </location>
</feature>
<feature type="disulfide bond" evidence="30 32">
    <location>
        <begin position="533"/>
        <end position="542"/>
    </location>
</feature>
<dbReference type="GO" id="GO:0050877">
    <property type="term" value="P:nervous system process"/>
    <property type="evidence" value="ECO:0007669"/>
    <property type="project" value="UniProtKB-ARBA"/>
</dbReference>
<evidence type="ECO:0000256" key="6">
    <source>
        <dbReference type="ARBA" id="ARBA00022475"/>
    </source>
</evidence>
<dbReference type="FunFam" id="2.10.25.10:FF:000279">
    <property type="entry name" value="Neurogenic locus notch 1"/>
    <property type="match status" value="1"/>
</dbReference>
<dbReference type="Proteomes" id="UP000472270">
    <property type="component" value="Unassembled WGS sequence"/>
</dbReference>
<dbReference type="FunFam" id="2.10.25.10:FF:000253">
    <property type="entry name" value="Neurogenic locus notch protein 1"/>
    <property type="match status" value="1"/>
</dbReference>
<evidence type="ECO:0000256" key="10">
    <source>
        <dbReference type="ARBA" id="ARBA00022692"/>
    </source>
</evidence>
<feature type="binding site" evidence="29">
    <location>
        <position position="469"/>
    </location>
    <ligand>
        <name>Ca(2+)</name>
        <dbReference type="ChEBI" id="CHEBI:29108"/>
        <label>2</label>
    </ligand>
</feature>
<evidence type="ECO:0000256" key="29">
    <source>
        <dbReference type="PIRSR" id="PIRSR002279-1"/>
    </source>
</evidence>
<dbReference type="GO" id="GO:0060218">
    <property type="term" value="P:hematopoietic stem cell differentiation"/>
    <property type="evidence" value="ECO:0007669"/>
    <property type="project" value="UniProtKB-ARBA"/>
</dbReference>
<feature type="disulfide bond" evidence="30">
    <location>
        <begin position="440"/>
        <end position="455"/>
    </location>
</feature>
<dbReference type="GO" id="GO:0051240">
    <property type="term" value="P:positive regulation of multicellular organismal process"/>
    <property type="evidence" value="ECO:0007669"/>
    <property type="project" value="UniProtKB-ARBA"/>
</dbReference>
<dbReference type="Pfam" id="PF12661">
    <property type="entry name" value="hEGF"/>
    <property type="match status" value="1"/>
</dbReference>
<feature type="disulfide bond" evidence="32">
    <location>
        <begin position="621"/>
        <end position="630"/>
    </location>
</feature>
<dbReference type="FunFam" id="2.10.25.10:FF:000327">
    <property type="entry name" value="neurogenic locus notch homolog protein 4"/>
    <property type="match status" value="1"/>
</dbReference>
<feature type="disulfide bond" evidence="32">
    <location>
        <begin position="223"/>
        <end position="232"/>
    </location>
</feature>
<feature type="compositionally biased region" description="Polar residues" evidence="33">
    <location>
        <begin position="2276"/>
        <end position="2299"/>
    </location>
</feature>
<feature type="disulfide bond" evidence="32">
    <location>
        <begin position="378"/>
        <end position="387"/>
    </location>
</feature>
<evidence type="ECO:0000256" key="3">
    <source>
        <dbReference type="ARBA" id="ARBA00005847"/>
    </source>
</evidence>
<dbReference type="FunFam" id="2.10.25.10:FF:000092">
    <property type="entry name" value="Neurogenic locus notch protein 1"/>
    <property type="match status" value="1"/>
</dbReference>
<feature type="domain" description="EGF-like" evidence="35">
    <location>
        <begin position="37"/>
        <end position="77"/>
    </location>
</feature>
<feature type="domain" description="EGF-like" evidence="35">
    <location>
        <begin position="1059"/>
        <end position="1095"/>
    </location>
</feature>
<dbReference type="InterPro" id="IPR010660">
    <property type="entry name" value="Notch_NOD_dom"/>
</dbReference>
<evidence type="ECO:0000256" key="1">
    <source>
        <dbReference type="ARBA" id="ARBA00004123"/>
    </source>
</evidence>
<feature type="domain" description="EGF-like" evidence="35">
    <location>
        <begin position="1183"/>
        <end position="1222"/>
    </location>
</feature>
<dbReference type="Gene3D" id="1.25.40.20">
    <property type="entry name" value="Ankyrin repeat-containing domain"/>
    <property type="match status" value="1"/>
</dbReference>
<dbReference type="GO" id="GO:0001525">
    <property type="term" value="P:angiogenesis"/>
    <property type="evidence" value="ECO:0007669"/>
    <property type="project" value="UniProtKB-KW"/>
</dbReference>
<evidence type="ECO:0000256" key="24">
    <source>
        <dbReference type="ARBA" id="ARBA00023170"/>
    </source>
</evidence>
<dbReference type="Pfam" id="PF07684">
    <property type="entry name" value="NODP"/>
    <property type="match status" value="1"/>
</dbReference>
<feature type="disulfide bond" evidence="32">
    <location>
        <begin position="810"/>
        <end position="819"/>
    </location>
</feature>
<dbReference type="FunFam" id="2.10.25.10:FF:000127">
    <property type="entry name" value="Neurogenic locus notch protein 1"/>
    <property type="match status" value="2"/>
</dbReference>
<dbReference type="PROSITE" id="PS50297">
    <property type="entry name" value="ANK_REP_REGION"/>
    <property type="match status" value="4"/>
</dbReference>
<feature type="disulfide bond" evidence="30">
    <location>
        <begin position="473"/>
        <end position="484"/>
    </location>
</feature>
<dbReference type="GO" id="GO:0045597">
    <property type="term" value="P:positive regulation of cell differentiation"/>
    <property type="evidence" value="ECO:0007669"/>
    <property type="project" value="UniProtKB-ARBA"/>
</dbReference>
<feature type="disulfide bond" evidence="32">
    <location>
        <begin position="772"/>
        <end position="781"/>
    </location>
</feature>
<dbReference type="SMART" id="SM00179">
    <property type="entry name" value="EGF_CA"/>
    <property type="match status" value="29"/>
</dbReference>
<dbReference type="PIRSF" id="PIRSF002279">
    <property type="entry name" value="Notch"/>
    <property type="match status" value="1"/>
</dbReference>
<feature type="disulfide bond" evidence="30 32">
    <location>
        <begin position="495"/>
        <end position="504"/>
    </location>
</feature>
<dbReference type="InterPro" id="IPR036770">
    <property type="entry name" value="Ankyrin_rpt-contain_sf"/>
</dbReference>
<feature type="binding site" evidence="29">
    <location>
        <position position="508"/>
    </location>
    <ligand>
        <name>Ca(2+)</name>
        <dbReference type="ChEBI" id="CHEBI:29108"/>
        <label>3</label>
    </ligand>
</feature>
<feature type="domain" description="EGF-like" evidence="35">
    <location>
        <begin position="545"/>
        <end position="582"/>
    </location>
</feature>
<feature type="domain" description="EGF-like" evidence="35">
    <location>
        <begin position="352"/>
        <end position="388"/>
    </location>
</feature>
<dbReference type="GO" id="GO:0005509">
    <property type="term" value="F:calcium ion binding"/>
    <property type="evidence" value="ECO:0007669"/>
    <property type="project" value="InterPro"/>
</dbReference>
<feature type="disulfide bond" evidence="32">
    <location>
        <begin position="144"/>
        <end position="153"/>
    </location>
</feature>
<evidence type="ECO:0000256" key="28">
    <source>
        <dbReference type="ARBA" id="ARBA00037817"/>
    </source>
</evidence>
<dbReference type="GO" id="GO:0042659">
    <property type="term" value="P:regulation of cell fate specification"/>
    <property type="evidence" value="ECO:0007669"/>
    <property type="project" value="UniProtKB-ARBA"/>
</dbReference>
<feature type="disulfide bond" evidence="32">
    <location>
        <begin position="1085"/>
        <end position="1094"/>
    </location>
</feature>
<dbReference type="FunFam" id="2.10.25.10:FF:000095">
    <property type="entry name" value="Notch, isoform B"/>
    <property type="match status" value="2"/>
</dbReference>
<feature type="disulfide bond" evidence="32">
    <location>
        <begin position="1152"/>
        <end position="1169"/>
    </location>
</feature>
<keyword evidence="17 34" id="KW-1133">Transmembrane helix</keyword>
<dbReference type="GO" id="GO:0006357">
    <property type="term" value="P:regulation of transcription by RNA polymerase II"/>
    <property type="evidence" value="ECO:0007669"/>
    <property type="project" value="UniProtKB-ARBA"/>
</dbReference>
<feature type="compositionally biased region" description="Polar residues" evidence="33">
    <location>
        <begin position="2339"/>
        <end position="2358"/>
    </location>
</feature>
<feature type="domain" description="EGF-like" evidence="35">
    <location>
        <begin position="900"/>
        <end position="936"/>
    </location>
</feature>
<evidence type="ECO:0000256" key="26">
    <source>
        <dbReference type="ARBA" id="ARBA00023242"/>
    </source>
</evidence>
<feature type="compositionally biased region" description="Polar residues" evidence="33">
    <location>
        <begin position="2238"/>
        <end position="2249"/>
    </location>
</feature>
<dbReference type="InterPro" id="IPR024600">
    <property type="entry name" value="Notch_C"/>
</dbReference>
<feature type="disulfide bond" evidence="30">
    <location>
        <begin position="511"/>
        <end position="522"/>
    </location>
</feature>
<dbReference type="GO" id="GO:0035282">
    <property type="term" value="P:segmentation"/>
    <property type="evidence" value="ECO:0007669"/>
    <property type="project" value="UniProtKB-ARBA"/>
</dbReference>
<dbReference type="GO" id="GO:0009952">
    <property type="term" value="P:anterior/posterior pattern specification"/>
    <property type="evidence" value="ECO:0007669"/>
    <property type="project" value="UniProtKB-ARBA"/>
</dbReference>
<feature type="disulfide bond" evidence="30">
    <location>
        <begin position="433"/>
        <end position="446"/>
    </location>
</feature>
<dbReference type="SMART" id="SM00181">
    <property type="entry name" value="EGF"/>
    <property type="match status" value="32"/>
</dbReference>
<feature type="domain" description="EGF-like" evidence="35">
    <location>
        <begin position="80"/>
        <end position="117"/>
    </location>
</feature>
<feature type="binding site" evidence="29">
    <location>
        <position position="507"/>
    </location>
    <ligand>
        <name>Ca(2+)</name>
        <dbReference type="ChEBI" id="CHEBI:29108"/>
        <label>3</label>
    </ligand>
</feature>
<dbReference type="PROSITE" id="PS01187">
    <property type="entry name" value="EGF_CA"/>
    <property type="match status" value="8"/>
</dbReference>
<feature type="disulfide bond" evidence="30 32">
    <location>
        <begin position="457"/>
        <end position="466"/>
    </location>
</feature>
<dbReference type="InterPro" id="IPR009030">
    <property type="entry name" value="Growth_fac_rcpt_cys_sf"/>
</dbReference>
<keyword evidence="10 34" id="KW-0812">Transmembrane</keyword>
<dbReference type="Pfam" id="PF00023">
    <property type="entry name" value="Ank"/>
    <property type="match status" value="1"/>
</dbReference>
<keyword evidence="21 30" id="KW-1015">Disulfide bond</keyword>
<feature type="domain" description="EGF-like" evidence="35">
    <location>
        <begin position="118"/>
        <end position="154"/>
    </location>
</feature>
<dbReference type="InterPro" id="IPR000800">
    <property type="entry name" value="Notch_dom"/>
</dbReference>
<evidence type="ECO:0000256" key="5">
    <source>
        <dbReference type="ARBA" id="ARBA00022473"/>
    </source>
</evidence>
<dbReference type="GO" id="GO:1901222">
    <property type="term" value="P:regulation of non-canonical NF-kappaB signal transduction"/>
    <property type="evidence" value="ECO:0007669"/>
    <property type="project" value="UniProtKB-ARBA"/>
</dbReference>
<feature type="binding site" evidence="29">
    <location>
        <position position="510"/>
    </location>
    <ligand>
        <name>Ca(2+)</name>
        <dbReference type="ChEBI" id="CHEBI:29108"/>
        <label>3</label>
    </ligand>
</feature>
<dbReference type="PROSITE" id="PS00010">
    <property type="entry name" value="ASX_HYDROXYL"/>
    <property type="match status" value="21"/>
</dbReference>
<evidence type="ECO:0000256" key="21">
    <source>
        <dbReference type="ARBA" id="ARBA00023157"/>
    </source>
</evidence>
<feature type="disulfide bond" evidence="32">
    <location>
        <begin position="1212"/>
        <end position="1221"/>
    </location>
</feature>
<feature type="disulfide bond" evidence="32">
    <location>
        <begin position="184"/>
        <end position="193"/>
    </location>
</feature>
<dbReference type="PROSITE" id="PS00022">
    <property type="entry name" value="EGF_1"/>
    <property type="match status" value="28"/>
</dbReference>
<evidence type="ECO:0000256" key="32">
    <source>
        <dbReference type="PROSITE-ProRule" id="PRU00076"/>
    </source>
</evidence>
<feature type="disulfide bond" evidence="32">
    <location>
        <begin position="340"/>
        <end position="349"/>
    </location>
</feature>
<dbReference type="InterPro" id="IPR049883">
    <property type="entry name" value="NOTCH1_EGF-like"/>
</dbReference>
<keyword evidence="5" id="KW-0217">Developmental protein</keyword>
<evidence type="ECO:0000256" key="33">
    <source>
        <dbReference type="SAM" id="MobiDB-lite"/>
    </source>
</evidence>
<feature type="repeat" description="ANK" evidence="31">
    <location>
        <begin position="1900"/>
        <end position="1932"/>
    </location>
</feature>
<dbReference type="InterPro" id="IPR001881">
    <property type="entry name" value="EGF-like_Ca-bd_dom"/>
</dbReference>
<feature type="transmembrane region" description="Helical" evidence="34">
    <location>
        <begin position="1607"/>
        <end position="1628"/>
    </location>
</feature>
<feature type="binding site" evidence="29">
    <location>
        <position position="449"/>
    </location>
    <ligand>
        <name>Ca(2+)</name>
        <dbReference type="ChEBI" id="CHEBI:29108"/>
        <label>1</label>
    </ligand>
</feature>
<feature type="disulfide bond" evidence="32">
    <location>
        <begin position="600"/>
        <end position="610"/>
    </location>
</feature>
<dbReference type="InterPro" id="IPR051355">
    <property type="entry name" value="Notch/Slit_guidance"/>
</dbReference>
<dbReference type="InterPro" id="IPR011656">
    <property type="entry name" value="Notch_NODP_dom"/>
</dbReference>
<dbReference type="InterPro" id="IPR008297">
    <property type="entry name" value="Notch"/>
</dbReference>
<feature type="domain" description="EGF-like" evidence="35">
    <location>
        <begin position="596"/>
        <end position="631"/>
    </location>
</feature>
<dbReference type="FunFam" id="2.10.25.10:FF:000558">
    <property type="entry name" value="Neurogenic locus notch homolog protein 1"/>
    <property type="match status" value="1"/>
</dbReference>
<feature type="domain" description="EGF-like" evidence="35">
    <location>
        <begin position="1097"/>
        <end position="1141"/>
    </location>
</feature>
<keyword evidence="38" id="KW-1185">Reference proteome</keyword>
<feature type="disulfide bond" evidence="32">
    <location>
        <begin position="850"/>
        <end position="859"/>
    </location>
</feature>
<feature type="disulfide bond" evidence="32">
    <location>
        <begin position="697"/>
        <end position="706"/>
    </location>
</feature>
<dbReference type="GO" id="GO:0050768">
    <property type="term" value="P:negative regulation of neurogenesis"/>
    <property type="evidence" value="ECO:0007669"/>
    <property type="project" value="UniProtKB-ARBA"/>
</dbReference>
<feature type="domain" description="EGF-like" evidence="35">
    <location>
        <begin position="633"/>
        <end position="669"/>
    </location>
</feature>
<gene>
    <name evidence="37" type="primary">notch1b</name>
</gene>
<feature type="disulfide bond" evidence="32">
    <location>
        <begin position="888"/>
        <end position="897"/>
    </location>
</feature>
<dbReference type="GO" id="GO:0038023">
    <property type="term" value="F:signaling receptor activity"/>
    <property type="evidence" value="ECO:0007669"/>
    <property type="project" value="InterPro"/>
</dbReference>
<dbReference type="PANTHER" id="PTHR45836">
    <property type="entry name" value="SLIT HOMOLOG"/>
    <property type="match status" value="1"/>
</dbReference>
<keyword evidence="12" id="KW-0732">Signal</keyword>
<feature type="domain" description="EGF-like" evidence="35">
    <location>
        <begin position="746"/>
        <end position="782"/>
    </location>
</feature>
<dbReference type="GO" id="GO:0031017">
    <property type="term" value="P:exocrine pancreas development"/>
    <property type="evidence" value="ECO:0007669"/>
    <property type="project" value="UniProtKB-ARBA"/>
</dbReference>
<reference evidence="37" key="2">
    <citation type="submission" date="2025-09" db="UniProtKB">
        <authorList>
            <consortium name="Ensembl"/>
        </authorList>
    </citation>
    <scope>IDENTIFICATION</scope>
</reference>
<feature type="binding site" evidence="29">
    <location>
        <position position="472"/>
    </location>
    <ligand>
        <name>Ca(2+)</name>
        <dbReference type="ChEBI" id="CHEBI:29108"/>
        <label>2</label>
    </ligand>
</feature>
<dbReference type="FunFam" id="3.30.70.3310:FF:000003">
    <property type="entry name" value="Neurogenic locus notch 1"/>
    <property type="match status" value="1"/>
</dbReference>
<dbReference type="PRINTS" id="PR00010">
    <property type="entry name" value="EGFBLOOD"/>
</dbReference>
<dbReference type="SMART" id="SM01334">
    <property type="entry name" value="DUF3454"/>
    <property type="match status" value="1"/>
</dbReference>
<dbReference type="Ensembl" id="ENSSRHT00000080596.1">
    <property type="protein sequence ID" value="ENSSRHP00000078463.1"/>
    <property type="gene ID" value="ENSSRHG00000038827.1"/>
</dbReference>
<evidence type="ECO:0000256" key="20">
    <source>
        <dbReference type="ARBA" id="ARBA00023136"/>
    </source>
</evidence>
<dbReference type="Pfam" id="PF00008">
    <property type="entry name" value="EGF"/>
    <property type="match status" value="21"/>
</dbReference>
<evidence type="ECO:0000256" key="12">
    <source>
        <dbReference type="ARBA" id="ARBA00022729"/>
    </source>
</evidence>
<dbReference type="CDD" id="cd21702">
    <property type="entry name" value="JMTM_Notch1"/>
    <property type="match status" value="1"/>
</dbReference>
<feature type="repeat" description="ANK" evidence="31">
    <location>
        <begin position="1933"/>
        <end position="1965"/>
    </location>
</feature>
<dbReference type="FunFam" id="2.10.25.10:FF:000146">
    <property type="entry name" value="Putative neurogenic locus notch"/>
    <property type="match status" value="1"/>
</dbReference>
<evidence type="ECO:0000259" key="35">
    <source>
        <dbReference type="PROSITE" id="PS50026"/>
    </source>
</evidence>
<feature type="binding site" evidence="29">
    <location>
        <position position="486"/>
    </location>
    <ligand>
        <name>Ca(2+)</name>
        <dbReference type="ChEBI" id="CHEBI:29108"/>
        <label>2</label>
    </ligand>
</feature>
<dbReference type="FunFam" id="2.10.25.10:FF:000122">
    <property type="entry name" value="Protein crumbs homolog 2"/>
    <property type="match status" value="1"/>
</dbReference>
<feature type="disulfide bond" evidence="32">
    <location>
        <begin position="659"/>
        <end position="668"/>
    </location>
</feature>
<feature type="domain" description="EGF-like" evidence="35">
    <location>
        <begin position="822"/>
        <end position="860"/>
    </location>
</feature>
<feature type="domain" description="EGF-like" evidence="35">
    <location>
        <begin position="389"/>
        <end position="427"/>
    </location>
</feature>
<feature type="domain" description="EGF-like" evidence="35">
    <location>
        <begin position="274"/>
        <end position="310"/>
    </location>
</feature>
<feature type="disulfide bond" evidence="32">
    <location>
        <begin position="964"/>
        <end position="973"/>
    </location>
</feature>
<dbReference type="FunFam" id="3.30.300.320:FF:000001">
    <property type="entry name" value="Neurogenic locus notch 1"/>
    <property type="match status" value="1"/>
</dbReference>
<feature type="disulfide bond" evidence="32">
    <location>
        <begin position="67"/>
        <end position="76"/>
    </location>
</feature>
<dbReference type="PROSITE" id="PS50258">
    <property type="entry name" value="LNR"/>
    <property type="match status" value="3"/>
</dbReference>
<feature type="disulfide bond" evidence="32">
    <location>
        <begin position="262"/>
        <end position="271"/>
    </location>
</feature>
<dbReference type="PANTHER" id="PTHR45836:SF23">
    <property type="entry name" value="NEUROGENIC LOCUS NOTCH HOMOLOG PROTEIN 1"/>
    <property type="match status" value="1"/>
</dbReference>
<feature type="region of interest" description="Disordered" evidence="33">
    <location>
        <begin position="2020"/>
        <end position="2044"/>
    </location>
</feature>
<keyword evidence="9" id="KW-0037">Angiogenesis</keyword>
<dbReference type="FunFam" id="2.10.25.10:FF:000060">
    <property type="entry name" value="Neurogenic locus notch protein 1"/>
    <property type="match status" value="1"/>
</dbReference>
<dbReference type="GO" id="GO:0048568">
    <property type="term" value="P:embryonic organ development"/>
    <property type="evidence" value="ECO:0007669"/>
    <property type="project" value="UniProtKB-ARBA"/>
</dbReference>
<evidence type="ECO:0000256" key="34">
    <source>
        <dbReference type="SAM" id="Phobius"/>
    </source>
</evidence>
<feature type="disulfide bond" evidence="32">
    <location>
        <begin position="713"/>
        <end position="723"/>
    </location>
</feature>
<feature type="domain" description="EGF-like" evidence="35">
    <location>
        <begin position="156"/>
        <end position="194"/>
    </location>
</feature>
<evidence type="ECO:0000256" key="22">
    <source>
        <dbReference type="ARBA" id="ARBA00023159"/>
    </source>
</evidence>
<feature type="domain" description="EGF-like" evidence="35">
    <location>
        <begin position="1263"/>
        <end position="1301"/>
    </location>
</feature>
<feature type="disulfide bond" evidence="32">
    <location>
        <begin position="1012"/>
        <end position="1021"/>
    </location>
</feature>
<dbReference type="Pfam" id="PF07645">
    <property type="entry name" value="EGF_CA"/>
    <property type="match status" value="4"/>
</dbReference>
<evidence type="ECO:0000256" key="14">
    <source>
        <dbReference type="ARBA" id="ARBA00022782"/>
    </source>
</evidence>
<feature type="disulfide bond" evidence="32">
    <location>
        <begin position="734"/>
        <end position="743"/>
    </location>
</feature>
<keyword evidence="27" id="KW-0379">Hydroxylation</keyword>
<feature type="domain" description="EGF-like" evidence="35">
    <location>
        <begin position="429"/>
        <end position="467"/>
    </location>
</feature>
<dbReference type="GO" id="GO:0060429">
    <property type="term" value="P:epithelium development"/>
    <property type="evidence" value="ECO:0007669"/>
    <property type="project" value="UniProtKB-ARBA"/>
</dbReference>
<feature type="disulfide bond" evidence="32">
    <location>
        <begin position="926"/>
        <end position="935"/>
    </location>
</feature>
<dbReference type="FunFam" id="2.10.25.10:FF:000080">
    <property type="entry name" value="Neurogenic locus notch 1"/>
    <property type="match status" value="2"/>
</dbReference>
<keyword evidence="22" id="KW-0010">Activator</keyword>
<dbReference type="Pfam" id="PF00066">
    <property type="entry name" value="Notch"/>
    <property type="match status" value="3"/>
</dbReference>
<feature type="binding site" evidence="29">
    <location>
        <position position="524"/>
    </location>
    <ligand>
        <name>Ca(2+)</name>
        <dbReference type="ChEBI" id="CHEBI:29108"/>
        <label>3</label>
    </ligand>
</feature>
<feature type="domain" description="EGF-like" evidence="35">
    <location>
        <begin position="938"/>
        <end position="974"/>
    </location>
</feature>
<feature type="domain" description="LNR" evidence="36">
    <location>
        <begin position="1366"/>
        <end position="1403"/>
    </location>
</feature>
<evidence type="ECO:0000256" key="15">
    <source>
        <dbReference type="ARBA" id="ARBA00022837"/>
    </source>
</evidence>
<feature type="region of interest" description="Disordered" evidence="33">
    <location>
        <begin position="2221"/>
        <end position="2254"/>
    </location>
</feature>
<feature type="domain" description="EGF-like" evidence="35">
    <location>
        <begin position="312"/>
        <end position="350"/>
    </location>
</feature>
<evidence type="ECO:0000256" key="17">
    <source>
        <dbReference type="ARBA" id="ARBA00022989"/>
    </source>
</evidence>
<evidence type="ECO:0000259" key="36">
    <source>
        <dbReference type="PROSITE" id="PS50258"/>
    </source>
</evidence>
<keyword evidence="19 31" id="KW-0040">ANK repeat</keyword>
<dbReference type="GO" id="GO:0007422">
    <property type="term" value="P:peripheral nervous system development"/>
    <property type="evidence" value="ECO:0007669"/>
    <property type="project" value="UniProtKB-ARBA"/>
</dbReference>
<feature type="disulfide bond" evidence="30">
    <location>
        <begin position="516"/>
        <end position="531"/>
    </location>
</feature>
<dbReference type="FunFam" id="2.10.25.10:FF:000151">
    <property type="entry name" value="FAT atypical cadherin 4"/>
    <property type="match status" value="1"/>
</dbReference>
<keyword evidence="8 32" id="KW-0245">EGF-like domain</keyword>
<keyword evidence="26" id="KW-0539">Nucleus</keyword>
<dbReference type="Gene3D" id="3.30.70.3310">
    <property type="match status" value="1"/>
</dbReference>
<comment type="similarity">
    <text evidence="3">Belongs to the NOTCH family.</text>
</comment>
<evidence type="ECO:0000256" key="27">
    <source>
        <dbReference type="ARBA" id="ARBA00023278"/>
    </source>
</evidence>
<name>A0A673LM35_9TELE</name>
<feature type="compositionally biased region" description="Low complexity" evidence="33">
    <location>
        <begin position="2323"/>
        <end position="2338"/>
    </location>
</feature>
<dbReference type="PROSITE" id="PS50088">
    <property type="entry name" value="ANK_REPEAT"/>
    <property type="match status" value="4"/>
</dbReference>
<keyword evidence="16" id="KW-0914">Notch signaling pathway</keyword>
<dbReference type="FunFam" id="2.10.25.10:FF:000136">
    <property type="entry name" value="Neurogenic locus notch 1"/>
    <property type="match status" value="1"/>
</dbReference>
<protein>
    <recommendedName>
        <fullName evidence="4">Neurogenic locus notch homolog protein 1</fullName>
    </recommendedName>
</protein>
<evidence type="ECO:0000256" key="4">
    <source>
        <dbReference type="ARBA" id="ARBA00019142"/>
    </source>
</evidence>
<keyword evidence="13" id="KW-0677">Repeat</keyword>
<feature type="repeat" description="ANK" evidence="31">
    <location>
        <begin position="1867"/>
        <end position="1899"/>
    </location>
</feature>
<evidence type="ECO:0000256" key="25">
    <source>
        <dbReference type="ARBA" id="ARBA00023180"/>
    </source>
</evidence>
<dbReference type="PRINTS" id="PR01452">
    <property type="entry name" value="LNOTCHREPEAT"/>
</dbReference>
<dbReference type="FunFam" id="2.10.25.10:FF:000521">
    <property type="entry name" value="Neurogenic locus notch protein 1"/>
    <property type="match status" value="1"/>
</dbReference>
<dbReference type="FunFam" id="2.10.25.10:FF:000031">
    <property type="entry name" value="neurogenic locus notch homolog protein 3"/>
    <property type="match status" value="1"/>
</dbReference>